<evidence type="ECO:0000313" key="1">
    <source>
        <dbReference type="EMBL" id="CAG6741149.1"/>
    </source>
</evidence>
<reference evidence="1" key="1">
    <citation type="submission" date="2021-05" db="EMBL/GenBank/DDBJ databases">
        <authorList>
            <person name="Alioto T."/>
            <person name="Alioto T."/>
            <person name="Gomez Garrido J."/>
        </authorList>
    </citation>
    <scope>NUCLEOTIDE SEQUENCE</scope>
</reference>
<name>A0A8D9E6G8_9HEMI</name>
<accession>A0A8D9E6G8</accession>
<protein>
    <submittedName>
        <fullName evidence="1">Uncharacterized protein</fullName>
    </submittedName>
</protein>
<sequence length="104" mass="11986">MSFAYLKYYQIKPVVTEVPISYLLYYEIIVTITLVDTRDVYNCAILLESFSGDVWCTIYIILYVFKLLVLEISCTPVTRVGIQNSTHQCILKTSELKNTKISCN</sequence>
<organism evidence="1">
    <name type="scientific">Cacopsylla melanoneura</name>
    <dbReference type="NCBI Taxonomy" id="428564"/>
    <lineage>
        <taxon>Eukaryota</taxon>
        <taxon>Metazoa</taxon>
        <taxon>Ecdysozoa</taxon>
        <taxon>Arthropoda</taxon>
        <taxon>Hexapoda</taxon>
        <taxon>Insecta</taxon>
        <taxon>Pterygota</taxon>
        <taxon>Neoptera</taxon>
        <taxon>Paraneoptera</taxon>
        <taxon>Hemiptera</taxon>
        <taxon>Sternorrhyncha</taxon>
        <taxon>Psylloidea</taxon>
        <taxon>Psyllidae</taxon>
        <taxon>Psyllinae</taxon>
        <taxon>Cacopsylla</taxon>
    </lineage>
</organism>
<proteinExistence type="predicted"/>
<dbReference type="AlphaFoldDB" id="A0A8D9E6G8"/>
<dbReference type="EMBL" id="HBUF01423714">
    <property type="protein sequence ID" value="CAG6741149.1"/>
    <property type="molecule type" value="Transcribed_RNA"/>
</dbReference>